<protein>
    <submittedName>
        <fullName evidence="2">Uncharacterized protein</fullName>
    </submittedName>
</protein>
<reference evidence="2" key="1">
    <citation type="submission" date="2017-06" db="EMBL/GenBank/DDBJ databases">
        <title>Novel phages from South African skin metaviromes.</title>
        <authorList>
            <person name="van Zyl L.J."/>
            <person name="Abrahams Y."/>
            <person name="Stander E.A."/>
            <person name="Kirby B.M."/>
            <person name="Clavaud C."/>
            <person name="Farcet C."/>
            <person name="Breton L."/>
            <person name="Trindade M.I."/>
        </authorList>
    </citation>
    <scope>NUCLEOTIDE SEQUENCE</scope>
</reference>
<keyword evidence="1" id="KW-1133">Transmembrane helix</keyword>
<name>A0A2H4J2M0_9CAUD</name>
<organism evidence="2">
    <name type="scientific">uncultured Caudovirales phage</name>
    <dbReference type="NCBI Taxonomy" id="2100421"/>
    <lineage>
        <taxon>Viruses</taxon>
        <taxon>Duplodnaviria</taxon>
        <taxon>Heunggongvirae</taxon>
        <taxon>Uroviricota</taxon>
        <taxon>Caudoviricetes</taxon>
        <taxon>Peduoviridae</taxon>
        <taxon>Maltschvirus</taxon>
        <taxon>Maltschvirus maltsch</taxon>
    </lineage>
</organism>
<sequence length="137" mass="16035">MEQQDKQEVSYYLPRHEYIERESKLYRYIDQGDKNVENQLEQVNLNLQTFIESQKPFHQTLKDLLDETKAMNSNMTKQTRRTEKLEDEQVRIKESINAIQEGLKQKISDRNKLILGIVTAFAGGGGLMPVLAQIFFK</sequence>
<evidence type="ECO:0000313" key="2">
    <source>
        <dbReference type="EMBL" id="ASN69342.1"/>
    </source>
</evidence>
<dbReference type="EMBL" id="MF417889">
    <property type="protein sequence ID" value="ASN69342.1"/>
    <property type="molecule type" value="Genomic_DNA"/>
</dbReference>
<keyword evidence="1" id="KW-0472">Membrane</keyword>
<accession>A0A2H4J2M0</accession>
<keyword evidence="1" id="KW-0812">Transmembrane</keyword>
<evidence type="ECO:0000256" key="1">
    <source>
        <dbReference type="SAM" id="Phobius"/>
    </source>
</evidence>
<feature type="transmembrane region" description="Helical" evidence="1">
    <location>
        <begin position="113"/>
        <end position="136"/>
    </location>
</feature>
<gene>
    <name evidence="2" type="ORF">10S14_20</name>
</gene>
<proteinExistence type="predicted"/>